<name>A0A917IPE0_9BACT</name>
<dbReference type="SUPFAM" id="SSF54427">
    <property type="entry name" value="NTF2-like"/>
    <property type="match status" value="1"/>
</dbReference>
<evidence type="ECO:0000313" key="3">
    <source>
        <dbReference type="Proteomes" id="UP000627292"/>
    </source>
</evidence>
<dbReference type="RefSeq" id="WP_188950616.1">
    <property type="nucleotide sequence ID" value="NZ_BMIB01000001.1"/>
</dbReference>
<dbReference type="Proteomes" id="UP000627292">
    <property type="component" value="Unassembled WGS sequence"/>
</dbReference>
<feature type="domain" description="SnoaL-like" evidence="1">
    <location>
        <begin position="10"/>
        <end position="122"/>
    </location>
</feature>
<gene>
    <name evidence="2" type="ORF">GCM10011379_07280</name>
</gene>
<dbReference type="Gene3D" id="3.10.450.50">
    <property type="match status" value="1"/>
</dbReference>
<organism evidence="2 3">
    <name type="scientific">Filimonas zeae</name>
    <dbReference type="NCBI Taxonomy" id="1737353"/>
    <lineage>
        <taxon>Bacteria</taxon>
        <taxon>Pseudomonadati</taxon>
        <taxon>Bacteroidota</taxon>
        <taxon>Chitinophagia</taxon>
        <taxon>Chitinophagales</taxon>
        <taxon>Chitinophagaceae</taxon>
        <taxon>Filimonas</taxon>
    </lineage>
</organism>
<dbReference type="EMBL" id="BMIB01000001">
    <property type="protein sequence ID" value="GGH59943.1"/>
    <property type="molecule type" value="Genomic_DNA"/>
</dbReference>
<sequence length="130" mass="15035">MHTQEDARIVQELIIQYAKVLNEADALSIPAFYSEDGLLMPHAFKTLSGKNLAASGAGWLKKNAFHIDYTIQHITVDNKYAFAEADAVVKQTDPLTNREIVKTSRDFFVLRKERENWKIYRYLFNNVKQQ</sequence>
<reference evidence="2" key="2">
    <citation type="submission" date="2020-09" db="EMBL/GenBank/DDBJ databases">
        <authorList>
            <person name="Sun Q."/>
            <person name="Zhou Y."/>
        </authorList>
    </citation>
    <scope>NUCLEOTIDE SEQUENCE</scope>
    <source>
        <strain evidence="2">CGMCC 1.15290</strain>
    </source>
</reference>
<keyword evidence="3" id="KW-1185">Reference proteome</keyword>
<dbReference type="AlphaFoldDB" id="A0A917IPE0"/>
<proteinExistence type="predicted"/>
<evidence type="ECO:0000259" key="1">
    <source>
        <dbReference type="Pfam" id="PF13474"/>
    </source>
</evidence>
<dbReference type="InterPro" id="IPR037401">
    <property type="entry name" value="SnoaL-like"/>
</dbReference>
<reference evidence="2" key="1">
    <citation type="journal article" date="2014" name="Int. J. Syst. Evol. Microbiol.">
        <title>Complete genome sequence of Corynebacterium casei LMG S-19264T (=DSM 44701T), isolated from a smear-ripened cheese.</title>
        <authorList>
            <consortium name="US DOE Joint Genome Institute (JGI-PGF)"/>
            <person name="Walter F."/>
            <person name="Albersmeier A."/>
            <person name="Kalinowski J."/>
            <person name="Ruckert C."/>
        </authorList>
    </citation>
    <scope>NUCLEOTIDE SEQUENCE</scope>
    <source>
        <strain evidence="2">CGMCC 1.15290</strain>
    </source>
</reference>
<evidence type="ECO:0000313" key="2">
    <source>
        <dbReference type="EMBL" id="GGH59943.1"/>
    </source>
</evidence>
<dbReference type="InterPro" id="IPR032710">
    <property type="entry name" value="NTF2-like_dom_sf"/>
</dbReference>
<dbReference type="Pfam" id="PF13474">
    <property type="entry name" value="SnoaL_3"/>
    <property type="match status" value="1"/>
</dbReference>
<accession>A0A917IPE0</accession>
<comment type="caution">
    <text evidence="2">The sequence shown here is derived from an EMBL/GenBank/DDBJ whole genome shotgun (WGS) entry which is preliminary data.</text>
</comment>
<protein>
    <recommendedName>
        <fullName evidence="1">SnoaL-like domain-containing protein</fullName>
    </recommendedName>
</protein>